<dbReference type="eggNOG" id="COG0060">
    <property type="taxonomic scope" value="Bacteria"/>
</dbReference>
<dbReference type="InterPro" id="IPR002301">
    <property type="entry name" value="Ile-tRNA-ligase"/>
</dbReference>
<dbReference type="SUPFAM" id="SSF50677">
    <property type="entry name" value="ValRS/IleRS/LeuRS editing domain"/>
    <property type="match status" value="1"/>
</dbReference>
<evidence type="ECO:0000256" key="14">
    <source>
        <dbReference type="ARBA" id="ARBA00025217"/>
    </source>
</evidence>
<dbReference type="PANTHER" id="PTHR42780:SF1">
    <property type="entry name" value="ISOLEUCINE--TRNA LIGASE, CYTOPLASMIC"/>
    <property type="match status" value="1"/>
</dbReference>
<dbReference type="GO" id="GO:0004822">
    <property type="term" value="F:isoleucine-tRNA ligase activity"/>
    <property type="evidence" value="ECO:0007669"/>
    <property type="project" value="UniProtKB-UniRule"/>
</dbReference>
<dbReference type="GO" id="GO:0005737">
    <property type="term" value="C:cytoplasm"/>
    <property type="evidence" value="ECO:0007669"/>
    <property type="project" value="UniProtKB-SubCell"/>
</dbReference>
<dbReference type="BioCyc" id="SCEL448385:SCE_RS21765-MONOMER"/>
<dbReference type="InterPro" id="IPR002300">
    <property type="entry name" value="aa-tRNA-synth_Ia"/>
</dbReference>
<dbReference type="InterPro" id="IPR009008">
    <property type="entry name" value="Val/Leu/Ile-tRNA-synth_edit"/>
</dbReference>
<dbReference type="Pfam" id="PF19302">
    <property type="entry name" value="DUF5915"/>
    <property type="match status" value="1"/>
</dbReference>
<comment type="subunit">
    <text evidence="4">Monomer.</text>
</comment>
<dbReference type="Gene3D" id="3.90.740.10">
    <property type="entry name" value="Valyl/Leucyl/Isoleucyl-tRNA synthetase, editing domain"/>
    <property type="match status" value="1"/>
</dbReference>
<dbReference type="PRINTS" id="PR00984">
    <property type="entry name" value="TRNASYNTHILE"/>
</dbReference>
<dbReference type="CDD" id="cd07961">
    <property type="entry name" value="Anticodon_Ia_Ile_ABEc"/>
    <property type="match status" value="1"/>
</dbReference>
<comment type="similarity">
    <text evidence="3">Belongs to the class-I aminoacyl-tRNA synthetase family. IleS type 2 subfamily.</text>
</comment>
<keyword evidence="20" id="KW-1185">Reference proteome</keyword>
<dbReference type="InterPro" id="IPR023586">
    <property type="entry name" value="Ile-tRNA-ligase_type2"/>
</dbReference>
<proteinExistence type="inferred from homology"/>
<keyword evidence="13" id="KW-0030">Aminoacyl-tRNA synthetase</keyword>
<dbReference type="EMBL" id="AM746676">
    <property type="protein sequence ID" value="CAN94399.1"/>
    <property type="molecule type" value="Genomic_DNA"/>
</dbReference>
<dbReference type="InterPro" id="IPR033709">
    <property type="entry name" value="Anticodon_Ile_ABEc"/>
</dbReference>
<evidence type="ECO:0000256" key="16">
    <source>
        <dbReference type="NCBIfam" id="TIGR00392"/>
    </source>
</evidence>
<evidence type="ECO:0000256" key="6">
    <source>
        <dbReference type="ARBA" id="ARBA00022490"/>
    </source>
</evidence>
<comment type="catalytic activity">
    <reaction evidence="15">
        <text>tRNA(Ile) + L-isoleucine + ATP = L-isoleucyl-tRNA(Ile) + AMP + diphosphate</text>
        <dbReference type="Rhea" id="RHEA:11060"/>
        <dbReference type="Rhea" id="RHEA-COMP:9666"/>
        <dbReference type="Rhea" id="RHEA-COMP:9695"/>
        <dbReference type="ChEBI" id="CHEBI:30616"/>
        <dbReference type="ChEBI" id="CHEBI:33019"/>
        <dbReference type="ChEBI" id="CHEBI:58045"/>
        <dbReference type="ChEBI" id="CHEBI:78442"/>
        <dbReference type="ChEBI" id="CHEBI:78528"/>
        <dbReference type="ChEBI" id="CHEBI:456215"/>
        <dbReference type="EC" id="6.1.1.5"/>
    </reaction>
</comment>
<dbReference type="GO" id="GO:0046872">
    <property type="term" value="F:metal ion binding"/>
    <property type="evidence" value="ECO:0007669"/>
    <property type="project" value="UniProtKB-KW"/>
</dbReference>
<dbReference type="SUPFAM" id="SSF47323">
    <property type="entry name" value="Anticodon-binding domain of a subclass of class I aminoacyl-tRNA synthetases"/>
    <property type="match status" value="1"/>
</dbReference>
<protein>
    <recommendedName>
        <fullName evidence="5 16">Isoleucine--tRNA ligase</fullName>
        <ecNumber evidence="5 16">6.1.1.5</ecNumber>
    </recommendedName>
</protein>
<keyword evidence="12" id="KW-0648">Protein biosynthesis</keyword>
<dbReference type="NCBIfam" id="TIGR00392">
    <property type="entry name" value="ileS"/>
    <property type="match status" value="1"/>
</dbReference>
<dbReference type="SUPFAM" id="SSF52374">
    <property type="entry name" value="Nucleotidylyl transferase"/>
    <property type="match status" value="1"/>
</dbReference>
<keyword evidence="10" id="KW-0862">Zinc</keyword>
<dbReference type="Pfam" id="PF08264">
    <property type="entry name" value="Anticodon_1"/>
    <property type="match status" value="2"/>
</dbReference>
<keyword evidence="8" id="KW-0479">Metal-binding</keyword>
<keyword evidence="6" id="KW-0963">Cytoplasm</keyword>
<evidence type="ECO:0000256" key="13">
    <source>
        <dbReference type="ARBA" id="ARBA00023146"/>
    </source>
</evidence>
<keyword evidence="9" id="KW-0547">Nucleotide-binding</keyword>
<evidence type="ECO:0000256" key="2">
    <source>
        <dbReference type="ARBA" id="ARBA00004496"/>
    </source>
</evidence>
<evidence type="ECO:0000256" key="5">
    <source>
        <dbReference type="ARBA" id="ARBA00013165"/>
    </source>
</evidence>
<comment type="function">
    <text evidence="14">Catalyzes the attachment of isoleucine to tRNA(Ile). As IleRS can inadvertently accommodate and process structurally similar amino acids such as valine, to avoid such errors it has two additional distinct tRNA(Ile)-dependent editing activities. One activity is designated as 'pretransfer' editing and involves the hydrolysis of activated Val-AMP. The other activity is designated 'posttransfer' editing and involves deacylation of mischarged Val-tRNA(Ile).</text>
</comment>
<dbReference type="Gene3D" id="1.10.730.10">
    <property type="entry name" value="Isoleucyl-tRNA Synthetase, Domain 1"/>
    <property type="match status" value="1"/>
</dbReference>
<evidence type="ECO:0000313" key="19">
    <source>
        <dbReference type="EMBL" id="CAN94399.1"/>
    </source>
</evidence>
<name>A9EXD1_SORC5</name>
<accession>A9EXD1</accession>
<dbReference type="GO" id="GO:0005524">
    <property type="term" value="F:ATP binding"/>
    <property type="evidence" value="ECO:0007669"/>
    <property type="project" value="UniProtKB-KW"/>
</dbReference>
<dbReference type="OrthoDB" id="9810365at2"/>
<evidence type="ECO:0000259" key="18">
    <source>
        <dbReference type="Pfam" id="PF08264"/>
    </source>
</evidence>
<dbReference type="Pfam" id="PF00133">
    <property type="entry name" value="tRNA-synt_1"/>
    <property type="match status" value="1"/>
</dbReference>
<comment type="cofactor">
    <cofactor evidence="1">
        <name>Zn(2+)</name>
        <dbReference type="ChEBI" id="CHEBI:29105"/>
    </cofactor>
</comment>
<evidence type="ECO:0000313" key="20">
    <source>
        <dbReference type="Proteomes" id="UP000002139"/>
    </source>
</evidence>
<dbReference type="RefSeq" id="WP_012236869.1">
    <property type="nucleotide sequence ID" value="NC_010162.1"/>
</dbReference>
<dbReference type="EC" id="6.1.1.5" evidence="5 16"/>
<keyword evidence="7 19" id="KW-0436">Ligase</keyword>
<evidence type="ECO:0000256" key="4">
    <source>
        <dbReference type="ARBA" id="ARBA00011245"/>
    </source>
</evidence>
<evidence type="ECO:0000256" key="3">
    <source>
        <dbReference type="ARBA" id="ARBA00007078"/>
    </source>
</evidence>
<reference evidence="19 20" key="1">
    <citation type="journal article" date="2007" name="Nat. Biotechnol.">
        <title>Complete genome sequence of the myxobacterium Sorangium cellulosum.</title>
        <authorList>
            <person name="Schneiker S."/>
            <person name="Perlova O."/>
            <person name="Kaiser O."/>
            <person name="Gerth K."/>
            <person name="Alici A."/>
            <person name="Altmeyer M.O."/>
            <person name="Bartels D."/>
            <person name="Bekel T."/>
            <person name="Beyer S."/>
            <person name="Bode E."/>
            <person name="Bode H.B."/>
            <person name="Bolten C.J."/>
            <person name="Choudhuri J.V."/>
            <person name="Doss S."/>
            <person name="Elnakady Y.A."/>
            <person name="Frank B."/>
            <person name="Gaigalat L."/>
            <person name="Goesmann A."/>
            <person name="Groeger C."/>
            <person name="Gross F."/>
            <person name="Jelsbak L."/>
            <person name="Jelsbak L."/>
            <person name="Kalinowski J."/>
            <person name="Kegler C."/>
            <person name="Knauber T."/>
            <person name="Konietzny S."/>
            <person name="Kopp M."/>
            <person name="Krause L."/>
            <person name="Krug D."/>
            <person name="Linke B."/>
            <person name="Mahmud T."/>
            <person name="Martinez-Arias R."/>
            <person name="McHardy A.C."/>
            <person name="Merai M."/>
            <person name="Meyer F."/>
            <person name="Mormann S."/>
            <person name="Munoz-Dorado J."/>
            <person name="Perez J."/>
            <person name="Pradella S."/>
            <person name="Rachid S."/>
            <person name="Raddatz G."/>
            <person name="Rosenau F."/>
            <person name="Rueckert C."/>
            <person name="Sasse F."/>
            <person name="Scharfe M."/>
            <person name="Schuster S.C."/>
            <person name="Suen G."/>
            <person name="Treuner-Lange A."/>
            <person name="Velicer G.J."/>
            <person name="Vorholter F.-J."/>
            <person name="Weissman K.J."/>
            <person name="Welch R.D."/>
            <person name="Wenzel S.C."/>
            <person name="Whitworth D.E."/>
            <person name="Wilhelm S."/>
            <person name="Wittmann C."/>
            <person name="Bloecker H."/>
            <person name="Puehler A."/>
            <person name="Mueller R."/>
        </authorList>
    </citation>
    <scope>NUCLEOTIDE SEQUENCE [LARGE SCALE GENOMIC DNA]</scope>
    <source>
        <strain evidence="20">So ce56</strain>
    </source>
</reference>
<dbReference type="HOGENOM" id="CLU_001493_1_1_7"/>
<dbReference type="Gene3D" id="3.40.50.620">
    <property type="entry name" value="HUPs"/>
    <property type="match status" value="2"/>
</dbReference>
<evidence type="ECO:0000256" key="9">
    <source>
        <dbReference type="ARBA" id="ARBA00022741"/>
    </source>
</evidence>
<gene>
    <name evidence="19" type="primary">ileS</name>
    <name evidence="19" type="ordered locus">sce4236</name>
</gene>
<evidence type="ECO:0000256" key="1">
    <source>
        <dbReference type="ARBA" id="ARBA00001947"/>
    </source>
</evidence>
<feature type="domain" description="Methionyl/Valyl/Leucyl/Isoleucyl-tRNA synthetase anticodon-binding" evidence="18">
    <location>
        <begin position="900"/>
        <end position="952"/>
    </location>
</feature>
<organism evidence="19 20">
    <name type="scientific">Sorangium cellulosum (strain So ce56)</name>
    <name type="common">Polyangium cellulosum (strain So ce56)</name>
    <dbReference type="NCBI Taxonomy" id="448385"/>
    <lineage>
        <taxon>Bacteria</taxon>
        <taxon>Pseudomonadati</taxon>
        <taxon>Myxococcota</taxon>
        <taxon>Polyangia</taxon>
        <taxon>Polyangiales</taxon>
        <taxon>Polyangiaceae</taxon>
        <taxon>Sorangium</taxon>
    </lineage>
</organism>
<dbReference type="PANTHER" id="PTHR42780">
    <property type="entry name" value="SOLEUCYL-TRNA SYNTHETASE"/>
    <property type="match status" value="1"/>
</dbReference>
<feature type="domain" description="Aminoacyl-tRNA synthetase class Ia" evidence="17">
    <location>
        <begin position="34"/>
        <end position="746"/>
    </location>
</feature>
<evidence type="ECO:0000259" key="17">
    <source>
        <dbReference type="Pfam" id="PF00133"/>
    </source>
</evidence>
<dbReference type="FunFam" id="3.40.50.620:FF:000063">
    <property type="entry name" value="Isoleucine--tRNA ligase"/>
    <property type="match status" value="1"/>
</dbReference>
<dbReference type="GO" id="GO:0006428">
    <property type="term" value="P:isoleucyl-tRNA aminoacylation"/>
    <property type="evidence" value="ECO:0007669"/>
    <property type="project" value="UniProtKB-UniRule"/>
</dbReference>
<evidence type="ECO:0000256" key="15">
    <source>
        <dbReference type="ARBA" id="ARBA00048359"/>
    </source>
</evidence>
<dbReference type="KEGG" id="scl:sce4236"/>
<keyword evidence="11" id="KW-0067">ATP-binding</keyword>
<feature type="domain" description="Methionyl/Valyl/Leucyl/Isoleucyl-tRNA synthetase anticodon-binding" evidence="18">
    <location>
        <begin position="982"/>
        <end position="1076"/>
    </location>
</feature>
<dbReference type="GO" id="GO:0002161">
    <property type="term" value="F:aminoacyl-tRNA deacylase activity"/>
    <property type="evidence" value="ECO:0007669"/>
    <property type="project" value="InterPro"/>
</dbReference>
<dbReference type="Proteomes" id="UP000002139">
    <property type="component" value="Chromosome"/>
</dbReference>
<evidence type="ECO:0000256" key="11">
    <source>
        <dbReference type="ARBA" id="ARBA00022840"/>
    </source>
</evidence>
<evidence type="ECO:0000256" key="7">
    <source>
        <dbReference type="ARBA" id="ARBA00022598"/>
    </source>
</evidence>
<evidence type="ECO:0000256" key="10">
    <source>
        <dbReference type="ARBA" id="ARBA00022833"/>
    </source>
</evidence>
<evidence type="ECO:0000256" key="8">
    <source>
        <dbReference type="ARBA" id="ARBA00022723"/>
    </source>
</evidence>
<evidence type="ECO:0000256" key="12">
    <source>
        <dbReference type="ARBA" id="ARBA00022917"/>
    </source>
</evidence>
<dbReference type="GO" id="GO:0000049">
    <property type="term" value="F:tRNA binding"/>
    <property type="evidence" value="ECO:0007669"/>
    <property type="project" value="InterPro"/>
</dbReference>
<comment type="subcellular location">
    <subcellularLocation>
        <location evidence="2">Cytoplasm</location>
    </subcellularLocation>
</comment>
<dbReference type="STRING" id="448385.sce4236"/>
<dbReference type="InterPro" id="IPR014729">
    <property type="entry name" value="Rossmann-like_a/b/a_fold"/>
</dbReference>
<sequence>MSEASSKKPTDGPPEPLFDRVATELNFPADEAKILAFWKQRRIFEKTLRAETRATGPSRGTFVFYEGPPTANGMPHNGHVLTRAVKDIFPRYKTMRGYDVPRKAGWDTHGLPVEVEVEKELRIHGKADIERYGVEPFISRCVDSVFRYTEAWENLTDKIGFWVDLDTAYVTYHRSYVESVWWALSQLHGKGLLYRGHRVCWWWPQGGTALSAAEVGSNYKTVDDPSVFVAFPLVDEPDTALCAWTTTPWTLPSNGYAAVRPEFDYVVVDAGAPAGGAAPVAGKLIVAAALREELAKKFKRDLPVLRELKGSELVGKRYRPPFDAFTRSLEGASLRRKDGEVEPLYWVVLGADFVTLDSGTGVVHVAPAFGEDDFNAHRRRIAELAEPGADVPMLCAVRPDGTFEPGLTAFSGLWVKDADPLIIKDLAARGLLVHEEKYRHDYPFCWRADDDPLIQLARPAWYIRTRDNIDKAIANNRAVRWHPSHIQEGRFGDFLANNVDWALSRERYWGTPLNVWVCANDEEHQLAPASVAEIEALNPRAFDHFRDARKADPGLNEHLIVHKPWIDKVTFPCPTCGGEMRRVTEVIDAWFDSGSMPFAQWGYPHAEGSKELFDRAFPADFISEAIDQTRGWFYSLLMVSTLVFDEATQEKLGLSRVRSYPHPYQTCVVLGHVGDREGKKESKSKGNYTPPEVILERVRMEFAAADGAEAGIGAMKDGVAYIAREDYEGLDLTGDSAKVRVYRADREGAAVTLELRPTTGNKRLPRRIVALSRGDLERLGLSPADKALSVMPNDVPRLPQDQRVFIEDPATPAPGADAFRWFFYASSPPWTNTRHSLTNVRAYQKEFAVKLRNVYSFFTIYANIDGFSPAEGNPGATDTSPAALAASAGYRPARERSLLDRWILSELALATREVTAHLDEYRLYEAAQRLVDLVDALSNWYVRRSRARFWAPSPTWVEDRRSPSSPGDALEIAPGAVRAAQDKRDAYFTLYEVLVALAKLSAPFTPFLAEAMYQNLVRRPWPASQPESVHLVAFPEADAAAVDEPLAIEMRAVRELVSLGLQVRTANKLKVRQPLSRADIVLSQQGLAAALAEHVPLIAEELNVHEVRFLKPGEEGSAVRYVLKPNFRALGPKLGKKVQLAKQVLAKADAAALRAALATEGKIAIALDGEQVELGPEEIDVAVEAGEGFAAAGGRAGVVVLHTALTDALRDEGLGREILSRVQGLRKELDLGFTERIRLALDGGERARKVAEAAREMLMQEALAAELVLGAAPAAWGQAERREVNVDGEALAIAVARTA</sequence>
<dbReference type="InterPro" id="IPR013155">
    <property type="entry name" value="M/V/L/I-tRNA-synth_anticd-bd"/>
</dbReference>
<dbReference type="InterPro" id="IPR009080">
    <property type="entry name" value="tRNAsynth_Ia_anticodon-bd"/>
</dbReference>